<dbReference type="SUPFAM" id="SSF103107">
    <property type="entry name" value="Hypothetical protein c14orf129, hspc210"/>
    <property type="match status" value="1"/>
</dbReference>
<evidence type="ECO:0000259" key="1">
    <source>
        <dbReference type="Pfam" id="PF05303"/>
    </source>
</evidence>
<proteinExistence type="predicted"/>
<dbReference type="InterPro" id="IPR023231">
    <property type="entry name" value="GSKIP_dom_sf"/>
</dbReference>
<reference evidence="2" key="1">
    <citation type="submission" date="2014-11" db="EMBL/GenBank/DDBJ databases">
        <authorList>
            <person name="Otto D Thomas"/>
            <person name="Naeem Raeece"/>
        </authorList>
    </citation>
    <scope>NUCLEOTIDE SEQUENCE</scope>
</reference>
<dbReference type="VEuPathDB" id="CryptoDB:Cvel_20076"/>
<sequence>MSDCDLAADADLWEQVQHLQSTQTSFFDKLDIQQTHEEFLSNNKRFVTFKLSFRGGQTCTVKLSATGYEVENSSLDSAKEVEGRGGESGPASCFETFEALLSHHCPGYAETFQKDLCAKLCAEFPDTSETK</sequence>
<name>A0A0G4G3C5_9ALVE</name>
<accession>A0A0G4G3C5</accession>
<dbReference type="Pfam" id="PF05303">
    <property type="entry name" value="GSKIP_dom"/>
    <property type="match status" value="1"/>
</dbReference>
<dbReference type="AlphaFoldDB" id="A0A0G4G3C5"/>
<evidence type="ECO:0000313" key="2">
    <source>
        <dbReference type="EMBL" id="CEM22756.1"/>
    </source>
</evidence>
<dbReference type="EMBL" id="CDMZ01000856">
    <property type="protein sequence ID" value="CEM22756.1"/>
    <property type="molecule type" value="Genomic_DNA"/>
</dbReference>
<dbReference type="InterPro" id="IPR007967">
    <property type="entry name" value="GSKIP_dom"/>
</dbReference>
<gene>
    <name evidence="2" type="ORF">Cvel_20076</name>
</gene>
<organism evidence="2">
    <name type="scientific">Chromera velia CCMP2878</name>
    <dbReference type="NCBI Taxonomy" id="1169474"/>
    <lineage>
        <taxon>Eukaryota</taxon>
        <taxon>Sar</taxon>
        <taxon>Alveolata</taxon>
        <taxon>Colpodellida</taxon>
        <taxon>Chromeraceae</taxon>
        <taxon>Chromera</taxon>
    </lineage>
</organism>
<protein>
    <recommendedName>
        <fullName evidence="1">GSKIP domain-containing protein</fullName>
    </recommendedName>
</protein>
<feature type="domain" description="GSKIP" evidence="1">
    <location>
        <begin position="37"/>
        <end position="120"/>
    </location>
</feature>
<dbReference type="Gene3D" id="3.30.2280.10">
    <property type="entry name" value="Hypothetical protein (hspc210)"/>
    <property type="match status" value="1"/>
</dbReference>